<dbReference type="SUPFAM" id="SSF53850">
    <property type="entry name" value="Periplasmic binding protein-like II"/>
    <property type="match status" value="1"/>
</dbReference>
<dbReference type="SUPFAM" id="SSF46785">
    <property type="entry name" value="Winged helix' DNA-binding domain"/>
    <property type="match status" value="1"/>
</dbReference>
<proteinExistence type="inferred from homology"/>
<sequence length="301" mass="33977">MVMNINLNNLQIFLKVAEKMNITEASKELFISQPAVSKAVKNLEESLNIKLFNRDKKNGLTLTEVGKEILILARQLKGIENKIYQVANRENKLLSGKVKIGSVPAASTNILPEPIALFMSKYPLVNIELAEGTSNQIKEWVKDRTVDIGISISPFDPYEFEILYHDYMVAILPHNHQLSQEKNVDLVKYCNEIIFCKGGHETAISNMFQKNNIEFKENLTVQNVETLITMVKNNLGIGVTSNFTLSSVAHNLLVKDINPKITRDVGIIAHSFDEVTPATKEFINIMNQFHKSETFSDQDIN</sequence>
<protein>
    <submittedName>
        <fullName evidence="6">Putative HTH-type transcriptional regulator YoaU</fullName>
    </submittedName>
</protein>
<dbReference type="GO" id="GO:0043565">
    <property type="term" value="F:sequence-specific DNA binding"/>
    <property type="evidence" value="ECO:0007669"/>
    <property type="project" value="TreeGrafter"/>
</dbReference>
<reference evidence="6 7" key="1">
    <citation type="journal article" date="2014" name="BMC Genomics">
        <title>Genomic comparison of sporeforming bacilli isolated from milk.</title>
        <authorList>
            <person name="Moreno Switt A.I."/>
            <person name="Andrus A.D."/>
            <person name="Ranieri M.L."/>
            <person name="Orsi R.H."/>
            <person name="Ivy R."/>
            <person name="den Bakker H.C."/>
            <person name="Martin N.H."/>
            <person name="Wiedmann M."/>
            <person name="Boor K.J."/>
        </authorList>
    </citation>
    <scope>NUCLEOTIDE SEQUENCE [LARGE SCALE GENOMIC DNA]</scope>
    <source>
        <strain evidence="6 7">FSL R5-213</strain>
    </source>
</reference>
<dbReference type="PATRIC" id="fig|1227360.4.peg.4087"/>
<dbReference type="PROSITE" id="PS50931">
    <property type="entry name" value="HTH_LYSR"/>
    <property type="match status" value="1"/>
</dbReference>
<dbReference type="Gene3D" id="1.10.10.10">
    <property type="entry name" value="Winged helix-like DNA-binding domain superfamily/Winged helix DNA-binding domain"/>
    <property type="match status" value="1"/>
</dbReference>
<dbReference type="CDD" id="cd05466">
    <property type="entry name" value="PBP2_LTTR_substrate"/>
    <property type="match status" value="1"/>
</dbReference>
<dbReference type="GO" id="GO:0010628">
    <property type="term" value="P:positive regulation of gene expression"/>
    <property type="evidence" value="ECO:0007669"/>
    <property type="project" value="TreeGrafter"/>
</dbReference>
<accession>W4ELE7</accession>
<dbReference type="Gene3D" id="3.40.190.290">
    <property type="match status" value="1"/>
</dbReference>
<evidence type="ECO:0000313" key="6">
    <source>
        <dbReference type="EMBL" id="ETT81049.1"/>
    </source>
</evidence>
<dbReference type="InterPro" id="IPR036388">
    <property type="entry name" value="WH-like_DNA-bd_sf"/>
</dbReference>
<dbReference type="AlphaFoldDB" id="W4ELE7"/>
<evidence type="ECO:0000259" key="5">
    <source>
        <dbReference type="PROSITE" id="PS50931"/>
    </source>
</evidence>
<dbReference type="PRINTS" id="PR00039">
    <property type="entry name" value="HTHLYSR"/>
</dbReference>
<dbReference type="InterPro" id="IPR000847">
    <property type="entry name" value="LysR_HTH_N"/>
</dbReference>
<evidence type="ECO:0000256" key="4">
    <source>
        <dbReference type="ARBA" id="ARBA00023163"/>
    </source>
</evidence>
<dbReference type="InterPro" id="IPR005119">
    <property type="entry name" value="LysR_subst-bd"/>
</dbReference>
<name>W4ELE7_9BACL</name>
<keyword evidence="7" id="KW-1185">Reference proteome</keyword>
<dbReference type="InterPro" id="IPR036390">
    <property type="entry name" value="WH_DNA-bd_sf"/>
</dbReference>
<evidence type="ECO:0000256" key="2">
    <source>
        <dbReference type="ARBA" id="ARBA00023015"/>
    </source>
</evidence>
<dbReference type="FunFam" id="1.10.10.10:FF:000001">
    <property type="entry name" value="LysR family transcriptional regulator"/>
    <property type="match status" value="1"/>
</dbReference>
<comment type="similarity">
    <text evidence="1">Belongs to the LysR transcriptional regulatory family.</text>
</comment>
<organism evidence="6 7">
    <name type="scientific">Viridibacillus arenosi FSL R5-213</name>
    <dbReference type="NCBI Taxonomy" id="1227360"/>
    <lineage>
        <taxon>Bacteria</taxon>
        <taxon>Bacillati</taxon>
        <taxon>Bacillota</taxon>
        <taxon>Bacilli</taxon>
        <taxon>Bacillales</taxon>
        <taxon>Caryophanaceae</taxon>
        <taxon>Viridibacillus</taxon>
    </lineage>
</organism>
<dbReference type="Pfam" id="PF00126">
    <property type="entry name" value="HTH_1"/>
    <property type="match status" value="1"/>
</dbReference>
<keyword evidence="4" id="KW-0804">Transcription</keyword>
<dbReference type="Proteomes" id="UP000019062">
    <property type="component" value="Unassembled WGS sequence"/>
</dbReference>
<evidence type="ECO:0000256" key="1">
    <source>
        <dbReference type="ARBA" id="ARBA00009437"/>
    </source>
</evidence>
<evidence type="ECO:0000256" key="3">
    <source>
        <dbReference type="ARBA" id="ARBA00023125"/>
    </source>
</evidence>
<dbReference type="EMBL" id="ASQA01000042">
    <property type="protein sequence ID" value="ETT81049.1"/>
    <property type="molecule type" value="Genomic_DNA"/>
</dbReference>
<dbReference type="PANTHER" id="PTHR30427">
    <property type="entry name" value="TRANSCRIPTIONAL ACTIVATOR PROTEIN LYSR"/>
    <property type="match status" value="1"/>
</dbReference>
<dbReference type="eggNOG" id="COG0583">
    <property type="taxonomic scope" value="Bacteria"/>
</dbReference>
<dbReference type="Pfam" id="PF03466">
    <property type="entry name" value="LysR_substrate"/>
    <property type="match status" value="1"/>
</dbReference>
<keyword evidence="3" id="KW-0238">DNA-binding</keyword>
<gene>
    <name evidence="6" type="ORF">C176_20099</name>
</gene>
<evidence type="ECO:0000313" key="7">
    <source>
        <dbReference type="Proteomes" id="UP000019062"/>
    </source>
</evidence>
<feature type="domain" description="HTH lysR-type" evidence="5">
    <location>
        <begin position="5"/>
        <end position="63"/>
    </location>
</feature>
<keyword evidence="2" id="KW-0805">Transcription regulation</keyword>
<comment type="caution">
    <text evidence="6">The sequence shown here is derived from an EMBL/GenBank/DDBJ whole genome shotgun (WGS) entry which is preliminary data.</text>
</comment>
<dbReference type="PANTHER" id="PTHR30427:SF1">
    <property type="entry name" value="TRANSCRIPTIONAL ACTIVATOR PROTEIN LYSR"/>
    <property type="match status" value="1"/>
</dbReference>
<dbReference type="GO" id="GO:0003700">
    <property type="term" value="F:DNA-binding transcription factor activity"/>
    <property type="evidence" value="ECO:0007669"/>
    <property type="project" value="InterPro"/>
</dbReference>